<dbReference type="KEGG" id="spad:DVK44_35980"/>
<dbReference type="PANTHER" id="PTHR33204">
    <property type="entry name" value="TRANSCRIPTIONAL REGULATOR, MARR FAMILY"/>
    <property type="match status" value="1"/>
</dbReference>
<proteinExistence type="predicted"/>
<dbReference type="Proteomes" id="UP000253868">
    <property type="component" value="Chromosome"/>
</dbReference>
<name>A0A345HZT0_9ACTN</name>
<accession>A0A345HZT0</accession>
<protein>
    <submittedName>
        <fullName evidence="5">Transcriptional regulator</fullName>
    </submittedName>
</protein>
<dbReference type="InterPro" id="IPR002577">
    <property type="entry name" value="HTH_HxlR"/>
</dbReference>
<sequence length="120" mass="13072">MDATSETQHGRLQITEAECAMFQNAVELVGGKWNGAILLALGRGATRFTEIRAEVDGISARLLAARLRLLEGHALVVREVIASHPVQIRYTLSQSGSELVRVLIPLVPWGSRWGITADGR</sequence>
<organism evidence="5 6">
    <name type="scientific">Streptomyces paludis</name>
    <dbReference type="NCBI Taxonomy" id="2282738"/>
    <lineage>
        <taxon>Bacteria</taxon>
        <taxon>Bacillati</taxon>
        <taxon>Actinomycetota</taxon>
        <taxon>Actinomycetes</taxon>
        <taxon>Kitasatosporales</taxon>
        <taxon>Streptomycetaceae</taxon>
        <taxon>Streptomyces</taxon>
    </lineage>
</organism>
<evidence type="ECO:0000256" key="2">
    <source>
        <dbReference type="ARBA" id="ARBA00023125"/>
    </source>
</evidence>
<reference evidence="6" key="1">
    <citation type="submission" date="2018-07" db="EMBL/GenBank/DDBJ databases">
        <authorList>
            <person name="Zhao J."/>
        </authorList>
    </citation>
    <scope>NUCLEOTIDE SEQUENCE [LARGE SCALE GENOMIC DNA]</scope>
    <source>
        <strain evidence="6">GSSD-12</strain>
    </source>
</reference>
<keyword evidence="3" id="KW-0804">Transcription</keyword>
<keyword evidence="1" id="KW-0805">Transcription regulation</keyword>
<dbReference type="Pfam" id="PF01638">
    <property type="entry name" value="HxlR"/>
    <property type="match status" value="1"/>
</dbReference>
<keyword evidence="2" id="KW-0238">DNA-binding</keyword>
<evidence type="ECO:0000256" key="3">
    <source>
        <dbReference type="ARBA" id="ARBA00023163"/>
    </source>
</evidence>
<dbReference type="Gene3D" id="1.10.10.10">
    <property type="entry name" value="Winged helix-like DNA-binding domain superfamily/Winged helix DNA-binding domain"/>
    <property type="match status" value="1"/>
</dbReference>
<dbReference type="PROSITE" id="PS51118">
    <property type="entry name" value="HTH_HXLR"/>
    <property type="match status" value="1"/>
</dbReference>
<dbReference type="InterPro" id="IPR036388">
    <property type="entry name" value="WH-like_DNA-bd_sf"/>
</dbReference>
<keyword evidence="6" id="KW-1185">Reference proteome</keyword>
<evidence type="ECO:0000313" key="5">
    <source>
        <dbReference type="EMBL" id="AXG82204.1"/>
    </source>
</evidence>
<dbReference type="AlphaFoldDB" id="A0A345HZT0"/>
<evidence type="ECO:0000313" key="6">
    <source>
        <dbReference type="Proteomes" id="UP000253868"/>
    </source>
</evidence>
<dbReference type="GO" id="GO:0003677">
    <property type="term" value="F:DNA binding"/>
    <property type="evidence" value="ECO:0007669"/>
    <property type="project" value="UniProtKB-KW"/>
</dbReference>
<dbReference type="InterPro" id="IPR036390">
    <property type="entry name" value="WH_DNA-bd_sf"/>
</dbReference>
<feature type="domain" description="HTH hxlR-type" evidence="4">
    <location>
        <begin position="19"/>
        <end position="118"/>
    </location>
</feature>
<dbReference type="OrthoDB" id="9800966at2"/>
<dbReference type="SUPFAM" id="SSF46785">
    <property type="entry name" value="Winged helix' DNA-binding domain"/>
    <property type="match status" value="1"/>
</dbReference>
<gene>
    <name evidence="5" type="ORF">DVK44_35980</name>
</gene>
<evidence type="ECO:0000256" key="1">
    <source>
        <dbReference type="ARBA" id="ARBA00023015"/>
    </source>
</evidence>
<dbReference type="EMBL" id="CP031194">
    <property type="protein sequence ID" value="AXG82204.1"/>
    <property type="molecule type" value="Genomic_DNA"/>
</dbReference>
<evidence type="ECO:0000259" key="4">
    <source>
        <dbReference type="PROSITE" id="PS51118"/>
    </source>
</evidence>
<dbReference type="RefSeq" id="WP_114664744.1">
    <property type="nucleotide sequence ID" value="NZ_CP031194.1"/>
</dbReference>